<reference evidence="3" key="1">
    <citation type="journal article" date="2014" name="Proc. Natl. Acad. Sci. U.S.A.">
        <title>Extensive sampling of basidiomycete genomes demonstrates inadequacy of the white-rot/brown-rot paradigm for wood decay fungi.</title>
        <authorList>
            <person name="Riley R."/>
            <person name="Salamov A.A."/>
            <person name="Brown D.W."/>
            <person name="Nagy L.G."/>
            <person name="Floudas D."/>
            <person name="Held B.W."/>
            <person name="Levasseur A."/>
            <person name="Lombard V."/>
            <person name="Morin E."/>
            <person name="Otillar R."/>
            <person name="Lindquist E.A."/>
            <person name="Sun H."/>
            <person name="LaButti K.M."/>
            <person name="Schmutz J."/>
            <person name="Jabbour D."/>
            <person name="Luo H."/>
            <person name="Baker S.E."/>
            <person name="Pisabarro A.G."/>
            <person name="Walton J.D."/>
            <person name="Blanchette R.A."/>
            <person name="Henrissat B."/>
            <person name="Martin F."/>
            <person name="Cullen D."/>
            <person name="Hibbett D.S."/>
            <person name="Grigoriev I.V."/>
        </authorList>
    </citation>
    <scope>NUCLEOTIDE SEQUENCE [LARGE SCALE GENOMIC DNA]</scope>
    <source>
        <strain evidence="3">FD-172 SS1</strain>
    </source>
</reference>
<keyword evidence="3" id="KW-1185">Reference proteome</keyword>
<sequence length="221" mass="23903">MATRIEHAQPHAPSFDHLALKSDLVAPPPGLARFASARPSASGDPVLCLSPPSSLLSPTPSVASVLQCSPVFVRPQVRVSKLGKERRKTTTTRVRGSPAQTLAKKPAHTVIFSESPPQIQLFSWGIASRHLTPPPFLFQPQQRTAPRDRICSRHADPQTGPSLASFHICQISSLTRPPSIPSSHRPPQHAVHRIPHTPCPPVPSSARPCHPARSHICFPAT</sequence>
<feature type="region of interest" description="Disordered" evidence="1">
    <location>
        <begin position="83"/>
        <end position="107"/>
    </location>
</feature>
<evidence type="ECO:0000313" key="2">
    <source>
        <dbReference type="EMBL" id="KDQ16172.1"/>
    </source>
</evidence>
<feature type="compositionally biased region" description="Basic residues" evidence="1">
    <location>
        <begin position="186"/>
        <end position="195"/>
    </location>
</feature>
<dbReference type="InParanoid" id="A0A067MWA3"/>
<accession>A0A067MWA3</accession>
<dbReference type="Proteomes" id="UP000027195">
    <property type="component" value="Unassembled WGS sequence"/>
</dbReference>
<gene>
    <name evidence="2" type="ORF">BOTBODRAFT_31245</name>
</gene>
<dbReference type="AlphaFoldDB" id="A0A067MWA3"/>
<organism evidence="2 3">
    <name type="scientific">Botryobasidium botryosum (strain FD-172 SS1)</name>
    <dbReference type="NCBI Taxonomy" id="930990"/>
    <lineage>
        <taxon>Eukaryota</taxon>
        <taxon>Fungi</taxon>
        <taxon>Dikarya</taxon>
        <taxon>Basidiomycota</taxon>
        <taxon>Agaricomycotina</taxon>
        <taxon>Agaricomycetes</taxon>
        <taxon>Cantharellales</taxon>
        <taxon>Botryobasidiaceae</taxon>
        <taxon>Botryobasidium</taxon>
    </lineage>
</organism>
<evidence type="ECO:0000313" key="3">
    <source>
        <dbReference type="Proteomes" id="UP000027195"/>
    </source>
</evidence>
<protein>
    <submittedName>
        <fullName evidence="2">Uncharacterized protein</fullName>
    </submittedName>
</protein>
<feature type="region of interest" description="Disordered" evidence="1">
    <location>
        <begin position="176"/>
        <end position="210"/>
    </location>
</feature>
<name>A0A067MWA3_BOTB1</name>
<dbReference type="HOGENOM" id="CLU_1250471_0_0_1"/>
<proteinExistence type="predicted"/>
<dbReference type="EMBL" id="KL198029">
    <property type="protein sequence ID" value="KDQ16172.1"/>
    <property type="molecule type" value="Genomic_DNA"/>
</dbReference>
<evidence type="ECO:0000256" key="1">
    <source>
        <dbReference type="SAM" id="MobiDB-lite"/>
    </source>
</evidence>